<name>A0ABW8TLS7_9CLOT</name>
<proteinExistence type="predicted"/>
<keyword evidence="3" id="KW-1185">Reference proteome</keyword>
<feature type="compositionally biased region" description="Polar residues" evidence="1">
    <location>
        <begin position="31"/>
        <end position="47"/>
    </location>
</feature>
<feature type="compositionally biased region" description="Basic and acidic residues" evidence="1">
    <location>
        <begin position="1"/>
        <end position="11"/>
    </location>
</feature>
<dbReference type="RefSeq" id="WP_406763250.1">
    <property type="nucleotide sequence ID" value="NZ_JBJHZY010000001.1"/>
</dbReference>
<gene>
    <name evidence="2" type="ORF">ACJDUH_00800</name>
</gene>
<sequence>MSKKKEREPKKASHNLKKKSLDTGNKIKVSNEINSGGNPKNSSNANNKEKTVLNNVIYNFCTLSGKEYVFKVLALYYSLEEHSNNFRLWICCIDDDAYYVFTKMNLKNATILLLKDIEDKELIAIKESRKKNEYSWTLKSSLIKYVLCNKHVDSIIYCDGDLFFFSDPKAIFDEWGEHSVYLCPQRDLEWVHNMYGRYQAGLIGFKNDKYGMSCLNWWRNKCLEWCFSYPQIEMKRWGDQKYLDNIPLLFENIKISKNLGVDAAPWNTIYNNNYNIYTKNDDIYIESNKLVAYHFACISIFNESQYDLWTFMHLDIRKIIKTKIYLPYIESIRMAINKVKANINEEPDKYFCADDVRDAKTYFGYNPLSIEMFQYDDYYIFCTITSKEYLIKSLALYHSLKSKINNFHIWICCVDEITFSTLSKMQLQNATIMRVSEIEDKELKKIKGNRTTTEYCWTLKSPLVLYLLDKYMLNNVIYCDSDLFFFSNPKEIINEWKGYNTLMCTQRDNPRFERIHGRFQAGLLGFRNQKSSHDILKWWKQQCLQWCSDYPQPEMERWGDQKYLDKVPNLFVNIKIVNHLGIDAAPWNLIINNHYNVRKLNNDVYVKNNKLVVYHFGSMRIFNENEFDLWKLDTLHFSNAIIENIYAPYLQVIKAIIKLLKKKFNSNIEDFYSKDSKNYAKNLFKI</sequence>
<reference evidence="2 3" key="1">
    <citation type="submission" date="2024-11" db="EMBL/GenBank/DDBJ databases">
        <authorList>
            <person name="Heng Y.C."/>
            <person name="Lim A.C.H."/>
            <person name="Lee J.K.Y."/>
            <person name="Kittelmann S."/>
        </authorList>
    </citation>
    <scope>NUCLEOTIDE SEQUENCE [LARGE SCALE GENOMIC DNA]</scope>
    <source>
        <strain evidence="2 3">WILCCON 0202</strain>
    </source>
</reference>
<keyword evidence="2" id="KW-0808">Transferase</keyword>
<organism evidence="2 3">
    <name type="scientific">Candidatus Clostridium radicumherbarum</name>
    <dbReference type="NCBI Taxonomy" id="3381662"/>
    <lineage>
        <taxon>Bacteria</taxon>
        <taxon>Bacillati</taxon>
        <taxon>Bacillota</taxon>
        <taxon>Clostridia</taxon>
        <taxon>Eubacteriales</taxon>
        <taxon>Clostridiaceae</taxon>
        <taxon>Clostridium</taxon>
    </lineage>
</organism>
<dbReference type="SUPFAM" id="SSF53448">
    <property type="entry name" value="Nucleotide-diphospho-sugar transferases"/>
    <property type="match status" value="2"/>
</dbReference>
<evidence type="ECO:0000256" key="1">
    <source>
        <dbReference type="SAM" id="MobiDB-lite"/>
    </source>
</evidence>
<evidence type="ECO:0000313" key="2">
    <source>
        <dbReference type="EMBL" id="MFL0266619.1"/>
    </source>
</evidence>
<accession>A0ABW8TLS7</accession>
<dbReference type="GO" id="GO:0016740">
    <property type="term" value="F:transferase activity"/>
    <property type="evidence" value="ECO:0007669"/>
    <property type="project" value="UniProtKB-KW"/>
</dbReference>
<dbReference type="Gene3D" id="3.90.550.10">
    <property type="entry name" value="Spore Coat Polysaccharide Biosynthesis Protein SpsA, Chain A"/>
    <property type="match status" value="2"/>
</dbReference>
<dbReference type="InterPro" id="IPR029044">
    <property type="entry name" value="Nucleotide-diphossugar_trans"/>
</dbReference>
<comment type="caution">
    <text evidence="2">The sequence shown here is derived from an EMBL/GenBank/DDBJ whole genome shotgun (WGS) entry which is preliminary data.</text>
</comment>
<feature type="region of interest" description="Disordered" evidence="1">
    <location>
        <begin position="1"/>
        <end position="47"/>
    </location>
</feature>
<evidence type="ECO:0000313" key="3">
    <source>
        <dbReference type="Proteomes" id="UP001623661"/>
    </source>
</evidence>
<dbReference type="Proteomes" id="UP001623661">
    <property type="component" value="Unassembled WGS sequence"/>
</dbReference>
<protein>
    <submittedName>
        <fullName evidence="2">Glycosyl transferase</fullName>
    </submittedName>
</protein>
<dbReference type="EMBL" id="JBJHZY010000001">
    <property type="protein sequence ID" value="MFL0266619.1"/>
    <property type="molecule type" value="Genomic_DNA"/>
</dbReference>